<protein>
    <submittedName>
        <fullName evidence="4 5">Uncharacterized protein LOC115628620</fullName>
    </submittedName>
</protein>
<feature type="compositionally biased region" description="Polar residues" evidence="1">
    <location>
        <begin position="1106"/>
        <end position="1116"/>
    </location>
</feature>
<accession>A0A6J2TYH6</accession>
<dbReference type="InterPro" id="IPR024395">
    <property type="entry name" value="CLASP_N_dom"/>
</dbReference>
<dbReference type="Proteomes" id="UP000504634">
    <property type="component" value="Unplaced"/>
</dbReference>
<dbReference type="GeneID" id="115628620"/>
<gene>
    <name evidence="4 5" type="primary">LOC115628620</name>
</gene>
<dbReference type="GO" id="GO:0040001">
    <property type="term" value="P:establishment of mitotic spindle localization"/>
    <property type="evidence" value="ECO:0007669"/>
    <property type="project" value="TreeGrafter"/>
</dbReference>
<dbReference type="RefSeq" id="XP_030380665.1">
    <property type="nucleotide sequence ID" value="XM_030524805.1"/>
</dbReference>
<evidence type="ECO:0000313" key="5">
    <source>
        <dbReference type="RefSeq" id="XP_030380666.1"/>
    </source>
</evidence>
<sequence>MFLRQILERKVNTNSATPTTNVMIENRSALPNYRQGENLYDMRLSCSSDDKDNNNNHSNINTEIVNKPPRRAVLSTGTVQLTPLWEHILRTRRLPEAIGLASIYNEFYERLRDPEWQVRQHALRVLVDVLVVMRADADSHMEQLTTLLVDNLGHQAPTVRKGALDCLRVYLAETSIPETVMLHILESGFDQQSQNDSYGRLSCGVLLSIPALLQSILRRPQRQIIVQHIMDRLVLRMGQLKLQEITIKVLNKLNELLGVTEFEEHMTKVGKGNAITQYLQLCKLYGVGAKAGAWRALPRETYWPIGQEVTNQLMPVMLPDRGKVIMETEIKINDDTLTMRILEADTETERLDSPMLTLPSCHKSGNSQSELSSSILQIISDSDVEELANYPSNPLTAPNTPTRALKRVTFGGEVVKMRTPDSDVPSLTGNSNSNNTVAQAHPSSEKINFTTHYTQPMPTPINSPEKAAQVLNIPLHLDIPSDNTKPLICSGNKLSTPEHNGSEGNEKQQLMSNNNLIKRQDSNLSQSLFTSAHRSPTGPVNISPKVPHKQIEVLHNLQRDPSPRLLQRNASEDSGLVNTENKLLSSASIESFVSPKTWEDLDIVGYKTIMNLRSGDWRNRLKAITELELSLQSSSTLALVLPYLESVLRTLLSSERHHEVANEKRGVLSNLISRLPLDNLEDRTLQIITGLCRQDNAGANRVCKALMQRLPAGTIVTKLTSPELLHGKSSKFRKNALQMSIFALRTSPRTCFDIKNLTAQAVHSLLNRKRRVRQAALEVLTVLAGISSGDQILAIVADVLDDNEVSSSLLAAIKSRLSRRQTTSVTGDDSVLYSVDHSNNERYGADVDWIMQGESSASPNAIRKRPRRYADKPCALNGNSLKNTPENSRPLDEILQSHSFHSPPETLANNMDSLHFPSYQFKKSNDGRMLAKACTDTDSTATTCSSGSDSFTQLTSRNLCPNRQSSRFPALKHQQLDVINSLGNAQRVPQQFGFEDRANIDVDCYPKFGSNKTKTHPNALRKLKHNCQANHMNYDSGNNKLKPFRIFEEHKSGMELRSEGIFQNEPIIAVEEIAHTEANEPLQTNDHDDGSPLSFKSFSYSQKSTASAKSNTSNEISKPPASCPSLTDNGPTDESTTIAESINELIIKDFVAKDPTMGESNLTRNESITSLHSKSESIKTQLEDGTPQLSRAQSMKSLAIEEEIEDSNSFVVVERLQHEVESAAIDLSPGKMLQDSKGHNVEPLTVANENQGSANCSNDNLFRNSRSVSLDSFYGTRKQESLDTSTTDNSSQSGSQLGNSSLSAKHSSLQQKSKTLYLLRHKRRVSPVKQAIKISQADLFPQNMTRFEKPREALLKTFDQLDSRNWEVNMAGLKSIVCLMRYHGEYLEQHMHMTSIQLTRSVRNLRSQVARAACQAAAELFAIKSKSLEVECDDLVCALLHRTADTNRFLRADATRALESMVDNVQPPKVINILTMKGAQHQNALVRTASAKLLFRLVERLGSDRVYAMNRESRDKFFIVGANLLLEGSLETRSYAKSLFQALSQHDSYQRLLLETIPPRTYRNVEKTLRNISR</sequence>
<dbReference type="GO" id="GO:0005815">
    <property type="term" value="C:microtubule organizing center"/>
    <property type="evidence" value="ECO:0007669"/>
    <property type="project" value="TreeGrafter"/>
</dbReference>
<dbReference type="GO" id="GO:0072686">
    <property type="term" value="C:mitotic spindle"/>
    <property type="evidence" value="ECO:0007669"/>
    <property type="project" value="TreeGrafter"/>
</dbReference>
<dbReference type="GO" id="GO:0045180">
    <property type="term" value="C:basal cortex"/>
    <property type="evidence" value="ECO:0007669"/>
    <property type="project" value="TreeGrafter"/>
</dbReference>
<dbReference type="GO" id="GO:0005881">
    <property type="term" value="C:cytoplasmic microtubule"/>
    <property type="evidence" value="ECO:0007669"/>
    <property type="project" value="TreeGrafter"/>
</dbReference>
<feature type="compositionally biased region" description="Low complexity" evidence="1">
    <location>
        <begin position="1289"/>
        <end position="1303"/>
    </location>
</feature>
<feature type="region of interest" description="Disordered" evidence="1">
    <location>
        <begin position="1106"/>
        <end position="1135"/>
    </location>
</feature>
<evidence type="ECO:0000256" key="1">
    <source>
        <dbReference type="SAM" id="MobiDB-lite"/>
    </source>
</evidence>
<feature type="region of interest" description="Disordered" evidence="1">
    <location>
        <begin position="1278"/>
        <end position="1308"/>
    </location>
</feature>
<feature type="domain" description="TOG" evidence="2">
    <location>
        <begin position="1343"/>
        <end position="1574"/>
    </location>
</feature>
<dbReference type="PANTHER" id="PTHR21567">
    <property type="entry name" value="CLASP"/>
    <property type="match status" value="1"/>
</dbReference>
<dbReference type="Pfam" id="PF12348">
    <property type="entry name" value="CLASP_N"/>
    <property type="match status" value="1"/>
</dbReference>
<feature type="region of interest" description="Disordered" evidence="1">
    <location>
        <begin position="1156"/>
        <end position="1184"/>
    </location>
</feature>
<evidence type="ECO:0000313" key="4">
    <source>
        <dbReference type="RefSeq" id="XP_030380665.1"/>
    </source>
</evidence>
<dbReference type="InterPro" id="IPR011989">
    <property type="entry name" value="ARM-like"/>
</dbReference>
<dbReference type="GO" id="GO:0008017">
    <property type="term" value="F:microtubule binding"/>
    <property type="evidence" value="ECO:0007669"/>
    <property type="project" value="TreeGrafter"/>
</dbReference>
<proteinExistence type="predicted"/>
<feature type="compositionally biased region" description="Polar residues" evidence="1">
    <location>
        <begin position="1124"/>
        <end position="1135"/>
    </location>
</feature>
<name>A0A6J2TYH6_DROLE</name>
<feature type="compositionally biased region" description="Polar residues" evidence="1">
    <location>
        <begin position="425"/>
        <end position="438"/>
    </location>
</feature>
<reference evidence="4 5" key="1">
    <citation type="submission" date="2025-04" db="UniProtKB">
        <authorList>
            <consortium name="RefSeq"/>
        </authorList>
    </citation>
    <scope>IDENTIFICATION</scope>
    <source>
        <strain evidence="4 5">11010-0011.00</strain>
        <tissue evidence="4 5">Whole body</tissue>
    </source>
</reference>
<dbReference type="InterPro" id="IPR034085">
    <property type="entry name" value="TOG"/>
</dbReference>
<dbReference type="GO" id="GO:0000776">
    <property type="term" value="C:kinetochore"/>
    <property type="evidence" value="ECO:0007669"/>
    <property type="project" value="TreeGrafter"/>
</dbReference>
<feature type="compositionally biased region" description="Polar residues" evidence="1">
    <location>
        <begin position="1158"/>
        <end position="1172"/>
    </location>
</feature>
<evidence type="ECO:0000259" key="2">
    <source>
        <dbReference type="SMART" id="SM01349"/>
    </source>
</evidence>
<dbReference type="GO" id="GO:0005876">
    <property type="term" value="C:spindle microtubule"/>
    <property type="evidence" value="ECO:0007669"/>
    <property type="project" value="TreeGrafter"/>
</dbReference>
<evidence type="ECO:0000313" key="3">
    <source>
        <dbReference type="Proteomes" id="UP000504634"/>
    </source>
</evidence>
<dbReference type="SUPFAM" id="SSF48371">
    <property type="entry name" value="ARM repeat"/>
    <property type="match status" value="2"/>
</dbReference>
<dbReference type="GO" id="GO:0090307">
    <property type="term" value="P:mitotic spindle assembly"/>
    <property type="evidence" value="ECO:0007669"/>
    <property type="project" value="TreeGrafter"/>
</dbReference>
<dbReference type="RefSeq" id="XP_030380666.1">
    <property type="nucleotide sequence ID" value="XM_030524806.1"/>
</dbReference>
<dbReference type="PANTHER" id="PTHR21567:SF88">
    <property type="entry name" value="TOG DOMAIN-CONTAINING PROTEIN"/>
    <property type="match status" value="1"/>
</dbReference>
<dbReference type="InterPro" id="IPR016024">
    <property type="entry name" value="ARM-type_fold"/>
</dbReference>
<keyword evidence="3" id="KW-1185">Reference proteome</keyword>
<organism evidence="3 4">
    <name type="scientific">Drosophila lebanonensis</name>
    <name type="common">Fruit fly</name>
    <name type="synonym">Scaptodrosophila lebanonensis</name>
    <dbReference type="NCBI Taxonomy" id="7225"/>
    <lineage>
        <taxon>Eukaryota</taxon>
        <taxon>Metazoa</taxon>
        <taxon>Ecdysozoa</taxon>
        <taxon>Arthropoda</taxon>
        <taxon>Hexapoda</taxon>
        <taxon>Insecta</taxon>
        <taxon>Pterygota</taxon>
        <taxon>Neoptera</taxon>
        <taxon>Endopterygota</taxon>
        <taxon>Diptera</taxon>
        <taxon>Brachycera</taxon>
        <taxon>Muscomorpha</taxon>
        <taxon>Ephydroidea</taxon>
        <taxon>Drosophilidae</taxon>
        <taxon>Scaptodrosophila</taxon>
    </lineage>
</organism>
<feature type="region of interest" description="Disordered" evidence="1">
    <location>
        <begin position="417"/>
        <end position="438"/>
    </location>
</feature>
<dbReference type="OrthoDB" id="63891at2759"/>
<dbReference type="SMART" id="SM01349">
    <property type="entry name" value="TOG"/>
    <property type="match status" value="1"/>
</dbReference>
<dbReference type="Gene3D" id="1.25.10.10">
    <property type="entry name" value="Leucine-rich Repeat Variant"/>
    <property type="match status" value="3"/>
</dbReference>